<feature type="transmembrane region" description="Helical" evidence="8">
    <location>
        <begin position="70"/>
        <end position="90"/>
    </location>
</feature>
<feature type="transmembrane region" description="Helical" evidence="8">
    <location>
        <begin position="194"/>
        <end position="216"/>
    </location>
</feature>
<dbReference type="Proteomes" id="UP000230956">
    <property type="component" value="Unassembled WGS sequence"/>
</dbReference>
<feature type="transmembrane region" description="Helical" evidence="8">
    <location>
        <begin position="102"/>
        <end position="122"/>
    </location>
</feature>
<evidence type="ECO:0000256" key="5">
    <source>
        <dbReference type="ARBA" id="ARBA00022692"/>
    </source>
</evidence>
<evidence type="ECO:0000256" key="2">
    <source>
        <dbReference type="ARBA" id="ARBA00010145"/>
    </source>
</evidence>
<keyword evidence="6 8" id="KW-1133">Transmembrane helix</keyword>
<evidence type="ECO:0000256" key="6">
    <source>
        <dbReference type="ARBA" id="ARBA00022989"/>
    </source>
</evidence>
<evidence type="ECO:0000256" key="8">
    <source>
        <dbReference type="SAM" id="Phobius"/>
    </source>
</evidence>
<comment type="similarity">
    <text evidence="2">Belongs to the auxin efflux carrier (TC 2.A.69) family.</text>
</comment>
<proteinExistence type="inferred from homology"/>
<comment type="caution">
    <text evidence="9">The sequence shown here is derived from an EMBL/GenBank/DDBJ whole genome shotgun (WGS) entry which is preliminary data.</text>
</comment>
<dbReference type="InterPro" id="IPR038770">
    <property type="entry name" value="Na+/solute_symporter_sf"/>
</dbReference>
<feature type="transmembrane region" description="Helical" evidence="8">
    <location>
        <begin position="36"/>
        <end position="58"/>
    </location>
</feature>
<comment type="subcellular location">
    <subcellularLocation>
        <location evidence="1">Cell membrane</location>
        <topology evidence="1">Multi-pass membrane protein</topology>
    </subcellularLocation>
</comment>
<dbReference type="EMBL" id="PFNG01000080">
    <property type="protein sequence ID" value="PIZ40796.1"/>
    <property type="molecule type" value="Genomic_DNA"/>
</dbReference>
<dbReference type="AlphaFoldDB" id="A0A2M7T9A1"/>
<name>A0A2M7T9A1_9ACTN</name>
<dbReference type="Pfam" id="PF03547">
    <property type="entry name" value="Mem_trans"/>
    <property type="match status" value="2"/>
</dbReference>
<organism evidence="9 10">
    <name type="scientific">Candidatus Aquicultor secundus</name>
    <dbReference type="NCBI Taxonomy" id="1973895"/>
    <lineage>
        <taxon>Bacteria</taxon>
        <taxon>Bacillati</taxon>
        <taxon>Actinomycetota</taxon>
        <taxon>Candidatus Aquicultoria</taxon>
        <taxon>Candidatus Aquicultorales</taxon>
        <taxon>Candidatus Aquicultoraceae</taxon>
        <taxon>Candidatus Aquicultor</taxon>
    </lineage>
</organism>
<keyword evidence="5 8" id="KW-0812">Transmembrane</keyword>
<dbReference type="PANTHER" id="PTHR36838:SF3">
    <property type="entry name" value="TRANSPORTER AUXIN EFFLUX CARRIER EC FAMILY"/>
    <property type="match status" value="1"/>
</dbReference>
<feature type="transmembrane region" description="Helical" evidence="8">
    <location>
        <begin position="256"/>
        <end position="278"/>
    </location>
</feature>
<keyword evidence="7 8" id="KW-0472">Membrane</keyword>
<evidence type="ECO:0000256" key="7">
    <source>
        <dbReference type="ARBA" id="ARBA00023136"/>
    </source>
</evidence>
<evidence type="ECO:0000256" key="3">
    <source>
        <dbReference type="ARBA" id="ARBA00022448"/>
    </source>
</evidence>
<dbReference type="GO" id="GO:0005886">
    <property type="term" value="C:plasma membrane"/>
    <property type="evidence" value="ECO:0007669"/>
    <property type="project" value="UniProtKB-SubCell"/>
</dbReference>
<feature type="transmembrane region" description="Helical" evidence="8">
    <location>
        <begin position="134"/>
        <end position="156"/>
    </location>
</feature>
<accession>A0A2M7T9A1</accession>
<feature type="transmembrane region" description="Helical" evidence="8">
    <location>
        <begin position="228"/>
        <end position="249"/>
    </location>
</feature>
<evidence type="ECO:0000313" key="10">
    <source>
        <dbReference type="Proteomes" id="UP000230956"/>
    </source>
</evidence>
<evidence type="ECO:0008006" key="11">
    <source>
        <dbReference type="Google" id="ProtNLM"/>
    </source>
</evidence>
<evidence type="ECO:0000256" key="1">
    <source>
        <dbReference type="ARBA" id="ARBA00004651"/>
    </source>
</evidence>
<feature type="transmembrane region" description="Helical" evidence="8">
    <location>
        <begin position="12"/>
        <end position="30"/>
    </location>
</feature>
<protein>
    <recommendedName>
        <fullName evidence="11">AEC family transporter</fullName>
    </recommendedName>
</protein>
<dbReference type="InterPro" id="IPR004776">
    <property type="entry name" value="Mem_transp_PIN-like"/>
</dbReference>
<evidence type="ECO:0000313" key="9">
    <source>
        <dbReference type="EMBL" id="PIZ40796.1"/>
    </source>
</evidence>
<sequence length="283" mass="30123">MGLLEKAHTLILNNIIIYLTMPALIFRAVFESRISLSLLKIPLVALAIAALSMGVAYIVGRFLHLKRPTFGAFLLVAAIGNTGYLGYPLTLQLFGIGNLVKAVFYDLSGTVVFTFTIGLLVAQRYGQGNGKVNIIKEVFTFPPLIGLLVALVVKGLGIGLPNFLTDTIGFLAGATIPLVMLTIGLSLELTEVRTYALAIAVVVLIKLVVAPIVAMLGGNILGMSGSDLGIMVLEASMPSFLLSLVVGLRYGLDTDFLPAAIVVTTMLSMITIPVWQYLLKAIS</sequence>
<keyword evidence="4" id="KW-1003">Cell membrane</keyword>
<feature type="transmembrane region" description="Helical" evidence="8">
    <location>
        <begin position="168"/>
        <end position="187"/>
    </location>
</feature>
<keyword evidence="3" id="KW-0813">Transport</keyword>
<gene>
    <name evidence="9" type="ORF">COY37_03255</name>
</gene>
<evidence type="ECO:0000256" key="4">
    <source>
        <dbReference type="ARBA" id="ARBA00022475"/>
    </source>
</evidence>
<reference evidence="10" key="1">
    <citation type="submission" date="2017-09" db="EMBL/GenBank/DDBJ databases">
        <title>Depth-based differentiation of microbial function through sediment-hosted aquifers and enrichment of novel symbionts in the deep terrestrial subsurface.</title>
        <authorList>
            <person name="Probst A.J."/>
            <person name="Ladd B."/>
            <person name="Jarett J.K."/>
            <person name="Geller-Mcgrath D.E."/>
            <person name="Sieber C.M.K."/>
            <person name="Emerson J.B."/>
            <person name="Anantharaman K."/>
            <person name="Thomas B.C."/>
            <person name="Malmstrom R."/>
            <person name="Stieglmeier M."/>
            <person name="Klingl A."/>
            <person name="Woyke T."/>
            <person name="Ryan C.M."/>
            <person name="Banfield J.F."/>
        </authorList>
    </citation>
    <scope>NUCLEOTIDE SEQUENCE [LARGE SCALE GENOMIC DNA]</scope>
</reference>
<dbReference type="PANTHER" id="PTHR36838">
    <property type="entry name" value="AUXIN EFFLUX CARRIER FAMILY PROTEIN"/>
    <property type="match status" value="1"/>
</dbReference>
<dbReference type="Gene3D" id="1.20.1530.20">
    <property type="match status" value="1"/>
</dbReference>
<dbReference type="GO" id="GO:0055085">
    <property type="term" value="P:transmembrane transport"/>
    <property type="evidence" value="ECO:0007669"/>
    <property type="project" value="InterPro"/>
</dbReference>